<dbReference type="PANTHER" id="PTHR43744">
    <property type="entry name" value="ABC TRANSPORTER PERMEASE PROTEIN MG189-RELATED-RELATED"/>
    <property type="match status" value="1"/>
</dbReference>
<dbReference type="InParanoid" id="T1HK84"/>
<keyword evidence="5" id="KW-1133">Transmembrane helix</keyword>
<evidence type="ECO:0000256" key="4">
    <source>
        <dbReference type="ARBA" id="ARBA00022692"/>
    </source>
</evidence>
<keyword evidence="4" id="KW-0812">Transmembrane</keyword>
<dbReference type="InterPro" id="IPR035906">
    <property type="entry name" value="MetI-like_sf"/>
</dbReference>
<dbReference type="VEuPathDB" id="VectorBase:RPRC004457"/>
<name>T1HK84_RHOPR</name>
<dbReference type="Proteomes" id="UP000015103">
    <property type="component" value="Unassembled WGS sequence"/>
</dbReference>
<dbReference type="AlphaFoldDB" id="T1HK84"/>
<reference evidence="8" key="1">
    <citation type="submission" date="2015-05" db="UniProtKB">
        <authorList>
            <consortium name="EnsemblMetazoa"/>
        </authorList>
    </citation>
    <scope>IDENTIFICATION</scope>
</reference>
<dbReference type="HOGENOM" id="CLU_840876_0_0_1"/>
<dbReference type="EMBL" id="ACPB03025972">
    <property type="status" value="NOT_ANNOTATED_CDS"/>
    <property type="molecule type" value="Genomic_DNA"/>
</dbReference>
<evidence type="ECO:0000256" key="1">
    <source>
        <dbReference type="ARBA" id="ARBA00004651"/>
    </source>
</evidence>
<protein>
    <submittedName>
        <fullName evidence="8">Sn-glycerol-3-phosphate transport system permease protein UgpE</fullName>
    </submittedName>
</protein>
<evidence type="ECO:0000256" key="5">
    <source>
        <dbReference type="ARBA" id="ARBA00022989"/>
    </source>
</evidence>
<dbReference type="SUPFAM" id="SSF161098">
    <property type="entry name" value="MetI-like"/>
    <property type="match status" value="2"/>
</dbReference>
<dbReference type="NCBIfam" id="NF008210">
    <property type="entry name" value="PRK10973.1"/>
    <property type="match status" value="1"/>
</dbReference>
<sequence length="331" mass="36447">MSDSYYLDAFYTTMVFSSLETVCGMGVSLLLAALVDYVLRCRRLYQTLFILPYAVAPVVAAALWMFLFSPGGLITYGLSLWGYDWNHATHSGQLCGAVGGVDAAGGWLDGPSVPLCGTQGQLLRGAPMIENRRGLDIFSHLMLIVGVLAILFPLYVAVVAATLDNQAVFQTPMTLLPGTQLWDNLVYVWHHGAGSNNAPFGKMLFNSAVMALAITFGKITVSILSAYAIVYFRFPCRSLFFWMIFLTLMLPVEVRIFPTVEVIAHLNMTDSMTGLTLPLMASATATFLFRQFFMTLPDELMEAARIDGASPMRFFFDMVLPLSRTNLAALF</sequence>
<keyword evidence="6" id="KW-0472">Membrane</keyword>
<dbReference type="CDD" id="cd06261">
    <property type="entry name" value="TM_PBP2"/>
    <property type="match status" value="1"/>
</dbReference>
<keyword evidence="9" id="KW-1185">Reference proteome</keyword>
<comment type="subcellular location">
    <subcellularLocation>
        <location evidence="1">Cell membrane</location>
        <topology evidence="1">Multi-pass membrane protein</topology>
    </subcellularLocation>
</comment>
<evidence type="ECO:0000313" key="9">
    <source>
        <dbReference type="Proteomes" id="UP000015103"/>
    </source>
</evidence>
<dbReference type="EnsemblMetazoa" id="RPRC004457-RA">
    <property type="protein sequence ID" value="RPRC004457-PA"/>
    <property type="gene ID" value="RPRC004457"/>
</dbReference>
<evidence type="ECO:0000259" key="7">
    <source>
        <dbReference type="PROSITE" id="PS50928"/>
    </source>
</evidence>
<evidence type="ECO:0000256" key="3">
    <source>
        <dbReference type="ARBA" id="ARBA00022475"/>
    </source>
</evidence>
<evidence type="ECO:0000313" key="8">
    <source>
        <dbReference type="EnsemblMetazoa" id="RPRC004457-PA"/>
    </source>
</evidence>
<dbReference type="Gene3D" id="1.10.3720.10">
    <property type="entry name" value="MetI-like"/>
    <property type="match status" value="2"/>
</dbReference>
<dbReference type="PANTHER" id="PTHR43744:SF8">
    <property type="entry name" value="SN-GLYCEROL-3-PHOSPHATE TRANSPORT SYSTEM PERMEASE PROTEIN UGPE"/>
    <property type="match status" value="1"/>
</dbReference>
<dbReference type="GO" id="GO:0005886">
    <property type="term" value="C:plasma membrane"/>
    <property type="evidence" value="ECO:0007669"/>
    <property type="project" value="UniProtKB-SubCell"/>
</dbReference>
<organism evidence="8 9">
    <name type="scientific">Rhodnius prolixus</name>
    <name type="common">Triatomid bug</name>
    <dbReference type="NCBI Taxonomy" id="13249"/>
    <lineage>
        <taxon>Eukaryota</taxon>
        <taxon>Metazoa</taxon>
        <taxon>Ecdysozoa</taxon>
        <taxon>Arthropoda</taxon>
        <taxon>Hexapoda</taxon>
        <taxon>Insecta</taxon>
        <taxon>Pterygota</taxon>
        <taxon>Neoptera</taxon>
        <taxon>Paraneoptera</taxon>
        <taxon>Hemiptera</taxon>
        <taxon>Heteroptera</taxon>
        <taxon>Panheteroptera</taxon>
        <taxon>Cimicomorpha</taxon>
        <taxon>Reduviidae</taxon>
        <taxon>Triatominae</taxon>
        <taxon>Rhodnius</taxon>
    </lineage>
</organism>
<keyword evidence="2" id="KW-0813">Transport</keyword>
<proteinExistence type="predicted"/>
<dbReference type="eggNOG" id="ENOG502TKT9">
    <property type="taxonomic scope" value="Eukaryota"/>
</dbReference>
<dbReference type="Pfam" id="PF00528">
    <property type="entry name" value="BPD_transp_1"/>
    <property type="match status" value="1"/>
</dbReference>
<feature type="domain" description="ABC transmembrane type-1" evidence="7">
    <location>
        <begin position="204"/>
        <end position="331"/>
    </location>
</feature>
<dbReference type="PROSITE" id="PS50928">
    <property type="entry name" value="ABC_TM1"/>
    <property type="match status" value="1"/>
</dbReference>
<dbReference type="InterPro" id="IPR000515">
    <property type="entry name" value="MetI-like"/>
</dbReference>
<dbReference type="STRING" id="13249.T1HK84"/>
<evidence type="ECO:0000256" key="2">
    <source>
        <dbReference type="ARBA" id="ARBA00022448"/>
    </source>
</evidence>
<evidence type="ECO:0000256" key="6">
    <source>
        <dbReference type="ARBA" id="ARBA00023136"/>
    </source>
</evidence>
<accession>T1HK84</accession>
<dbReference type="GO" id="GO:0055085">
    <property type="term" value="P:transmembrane transport"/>
    <property type="evidence" value="ECO:0007669"/>
    <property type="project" value="InterPro"/>
</dbReference>
<keyword evidence="3" id="KW-1003">Cell membrane</keyword>